<name>A0A8J5SE65_ZIZPA</name>
<evidence type="ECO:0000313" key="2">
    <source>
        <dbReference type="EMBL" id="KAG8070333.1"/>
    </source>
</evidence>
<dbReference type="EMBL" id="JAAALK010000283">
    <property type="protein sequence ID" value="KAG8070333.1"/>
    <property type="molecule type" value="Genomic_DNA"/>
</dbReference>
<feature type="compositionally biased region" description="Basic and acidic residues" evidence="1">
    <location>
        <begin position="158"/>
        <end position="172"/>
    </location>
</feature>
<feature type="region of interest" description="Disordered" evidence="1">
    <location>
        <begin position="149"/>
        <end position="196"/>
    </location>
</feature>
<sequence length="232" mass="25752">MAGRGRRDAEAAVRIGRGNVFAALEVLRKKKKKKPSPSYYPSSASGRKGGQQGRRGWGECGRLQIVVSENVLILGLHSGVMLLEVVKLGKERFAYLESESEDDGLDVDMGEDEPEEEPEHETEVDLSKKELKKELAELAAVLAELGISGDATQADATSKPERKPDEQNDGDKIGAPSEIKSSKKKKSKKGKSLKDPITVDVKEKIKKIAAAKKKKRRTQMWMWLQWRLLLLC</sequence>
<feature type="region of interest" description="Disordered" evidence="1">
    <location>
        <begin position="99"/>
        <end position="127"/>
    </location>
</feature>
<organism evidence="2 3">
    <name type="scientific">Zizania palustris</name>
    <name type="common">Northern wild rice</name>
    <dbReference type="NCBI Taxonomy" id="103762"/>
    <lineage>
        <taxon>Eukaryota</taxon>
        <taxon>Viridiplantae</taxon>
        <taxon>Streptophyta</taxon>
        <taxon>Embryophyta</taxon>
        <taxon>Tracheophyta</taxon>
        <taxon>Spermatophyta</taxon>
        <taxon>Magnoliopsida</taxon>
        <taxon>Liliopsida</taxon>
        <taxon>Poales</taxon>
        <taxon>Poaceae</taxon>
        <taxon>BOP clade</taxon>
        <taxon>Oryzoideae</taxon>
        <taxon>Oryzeae</taxon>
        <taxon>Zizaniinae</taxon>
        <taxon>Zizania</taxon>
    </lineage>
</organism>
<dbReference type="Proteomes" id="UP000729402">
    <property type="component" value="Unassembled WGS sequence"/>
</dbReference>
<feature type="compositionally biased region" description="Acidic residues" evidence="1">
    <location>
        <begin position="99"/>
        <end position="120"/>
    </location>
</feature>
<protein>
    <submittedName>
        <fullName evidence="2">Uncharacterized protein</fullName>
    </submittedName>
</protein>
<reference evidence="2" key="2">
    <citation type="submission" date="2021-02" db="EMBL/GenBank/DDBJ databases">
        <authorList>
            <person name="Kimball J.A."/>
            <person name="Haas M.W."/>
            <person name="Macchietto M."/>
            <person name="Kono T."/>
            <person name="Duquette J."/>
            <person name="Shao M."/>
        </authorList>
    </citation>
    <scope>NUCLEOTIDE SEQUENCE</scope>
    <source>
        <tissue evidence="2">Fresh leaf tissue</tissue>
    </source>
</reference>
<accession>A0A8J5SE65</accession>
<keyword evidence="3" id="KW-1185">Reference proteome</keyword>
<dbReference type="PANTHER" id="PTHR31365:SF18">
    <property type="match status" value="1"/>
</dbReference>
<evidence type="ECO:0000256" key="1">
    <source>
        <dbReference type="SAM" id="MobiDB-lite"/>
    </source>
</evidence>
<reference evidence="2" key="1">
    <citation type="journal article" date="2021" name="bioRxiv">
        <title>Whole Genome Assembly and Annotation of Northern Wild Rice, Zizania palustris L., Supports a Whole Genome Duplication in the Zizania Genus.</title>
        <authorList>
            <person name="Haas M."/>
            <person name="Kono T."/>
            <person name="Macchietto M."/>
            <person name="Millas R."/>
            <person name="McGilp L."/>
            <person name="Shao M."/>
            <person name="Duquette J."/>
            <person name="Hirsch C.N."/>
            <person name="Kimball J."/>
        </authorList>
    </citation>
    <scope>NUCLEOTIDE SEQUENCE</scope>
    <source>
        <tissue evidence="2">Fresh leaf tissue</tissue>
    </source>
</reference>
<proteinExistence type="predicted"/>
<gene>
    <name evidence="2" type="ORF">GUJ93_ZPchr0006g42489</name>
</gene>
<feature type="region of interest" description="Disordered" evidence="1">
    <location>
        <begin position="29"/>
        <end position="55"/>
    </location>
</feature>
<dbReference type="PANTHER" id="PTHR31365">
    <property type="entry name" value="EXPRESSED PROTEIN"/>
    <property type="match status" value="1"/>
</dbReference>
<feature type="compositionally biased region" description="Basic residues" evidence="1">
    <location>
        <begin position="182"/>
        <end position="191"/>
    </location>
</feature>
<dbReference type="AlphaFoldDB" id="A0A8J5SE65"/>
<comment type="caution">
    <text evidence="2">The sequence shown here is derived from an EMBL/GenBank/DDBJ whole genome shotgun (WGS) entry which is preliminary data.</text>
</comment>
<evidence type="ECO:0000313" key="3">
    <source>
        <dbReference type="Proteomes" id="UP000729402"/>
    </source>
</evidence>
<dbReference type="OrthoDB" id="10646136at2759"/>